<evidence type="ECO:0000256" key="3">
    <source>
        <dbReference type="ARBA" id="ARBA00022452"/>
    </source>
</evidence>
<keyword evidence="4 9" id="KW-0812">Transmembrane</keyword>
<evidence type="ECO:0000256" key="5">
    <source>
        <dbReference type="ARBA" id="ARBA00022729"/>
    </source>
</evidence>
<keyword evidence="6 9" id="KW-0472">Membrane</keyword>
<feature type="signal peptide" evidence="9">
    <location>
        <begin position="1"/>
        <end position="24"/>
    </location>
</feature>
<evidence type="ECO:0000256" key="9">
    <source>
        <dbReference type="RuleBase" id="RU362097"/>
    </source>
</evidence>
<comment type="similarity">
    <text evidence="2 9">Belongs to the outer membrane factor (OMF) (TC 1.B.17) family.</text>
</comment>
<keyword evidence="5 9" id="KW-0732">Signal</keyword>
<evidence type="ECO:0000256" key="6">
    <source>
        <dbReference type="ARBA" id="ARBA00023136"/>
    </source>
</evidence>
<dbReference type="NCBIfam" id="TIGR01845">
    <property type="entry name" value="outer_NodT"/>
    <property type="match status" value="1"/>
</dbReference>
<keyword evidence="3 9" id="KW-1134">Transmembrane beta strand</keyword>
<dbReference type="InterPro" id="IPR010131">
    <property type="entry name" value="MdtP/NodT-like"/>
</dbReference>
<evidence type="ECO:0000256" key="7">
    <source>
        <dbReference type="ARBA" id="ARBA00023139"/>
    </source>
</evidence>
<sequence>MTKPFIKRSLVALCVLAVVGCAQIPEDSNALPQRDAASAQLAADIKLAREGWPAAQWWTRFNDPQLDALMMRALQDGPSLQVAAARIASAQASLQLDNANNGNDIAFKGGVNRQRYSSNGLFPAPIGGAYFSDYNLQLMATHDFDWWGKRRAQIAASLSEVSARRAEYAQAEQTLAAAVAQSYFNLQAGWARLDNLQQMKVAQRALVADRQKLIANGLATSDEQRKAESDLNALNRESVGIETQITREREALRALVGVDNKALADITPRPVPDETATLPSSLGLELLARRPDLQAARARVEAALSRIEVSKAAFYPDISLTGAIGLDSLSLDKLMQYTSRTPFIGATLTLPLFNSNTLQAQLGIVRDQRNELITDYNQSVINAIRDVAQAAASVQGIEQQQREQMEASRLARDNQRSTQARFNQGLAANSNLTNAQLAVFEQHDQDLQLRAQAVLAQISLIKALGGGYRAADNTTTSQQAAAPQTTR</sequence>
<evidence type="ECO:0000256" key="8">
    <source>
        <dbReference type="ARBA" id="ARBA00023288"/>
    </source>
</evidence>
<reference evidence="10 11" key="1">
    <citation type="submission" date="2024-01" db="EMBL/GenBank/DDBJ databases">
        <title>Uliginosibacterium soil sp. nov.</title>
        <authorList>
            <person name="Lv Y."/>
        </authorList>
    </citation>
    <scope>NUCLEOTIDE SEQUENCE [LARGE SCALE GENOMIC DNA]</scope>
    <source>
        <strain evidence="10 11">H3</strain>
    </source>
</reference>
<dbReference type="Proteomes" id="UP001331561">
    <property type="component" value="Unassembled WGS sequence"/>
</dbReference>
<dbReference type="EMBL" id="JAYXHS010000001">
    <property type="protein sequence ID" value="MEC5384900.1"/>
    <property type="molecule type" value="Genomic_DNA"/>
</dbReference>
<evidence type="ECO:0000313" key="10">
    <source>
        <dbReference type="EMBL" id="MEC5384900.1"/>
    </source>
</evidence>
<name>A0ABU6K1J4_9RHOO</name>
<gene>
    <name evidence="10" type="ORF">VVD49_04155</name>
</gene>
<evidence type="ECO:0000256" key="4">
    <source>
        <dbReference type="ARBA" id="ARBA00022692"/>
    </source>
</evidence>
<keyword evidence="7 9" id="KW-0564">Palmitate</keyword>
<dbReference type="SUPFAM" id="SSF56954">
    <property type="entry name" value="Outer membrane efflux proteins (OEP)"/>
    <property type="match status" value="1"/>
</dbReference>
<dbReference type="PROSITE" id="PS51257">
    <property type="entry name" value="PROKAR_LIPOPROTEIN"/>
    <property type="match status" value="1"/>
</dbReference>
<dbReference type="RefSeq" id="WP_327597866.1">
    <property type="nucleotide sequence ID" value="NZ_JAYXHS010000001.1"/>
</dbReference>
<keyword evidence="8 9" id="KW-0449">Lipoprotein</keyword>
<evidence type="ECO:0000256" key="2">
    <source>
        <dbReference type="ARBA" id="ARBA00007613"/>
    </source>
</evidence>
<organism evidence="10 11">
    <name type="scientific">Uliginosibacterium silvisoli</name>
    <dbReference type="NCBI Taxonomy" id="3114758"/>
    <lineage>
        <taxon>Bacteria</taxon>
        <taxon>Pseudomonadati</taxon>
        <taxon>Pseudomonadota</taxon>
        <taxon>Betaproteobacteria</taxon>
        <taxon>Rhodocyclales</taxon>
        <taxon>Zoogloeaceae</taxon>
        <taxon>Uliginosibacterium</taxon>
    </lineage>
</organism>
<keyword evidence="11" id="KW-1185">Reference proteome</keyword>
<feature type="chain" id="PRO_5045009997" evidence="9">
    <location>
        <begin position="25"/>
        <end position="487"/>
    </location>
</feature>
<comment type="subcellular location">
    <subcellularLocation>
        <location evidence="9">Cell membrane</location>
        <topology evidence="9">Lipid-anchor</topology>
    </subcellularLocation>
    <subcellularLocation>
        <location evidence="1">Membrane</location>
    </subcellularLocation>
</comment>
<dbReference type="Gene3D" id="2.20.200.10">
    <property type="entry name" value="Outer membrane efflux proteins (OEP)"/>
    <property type="match status" value="1"/>
</dbReference>
<accession>A0ABU6K1J4</accession>
<dbReference type="Pfam" id="PF02321">
    <property type="entry name" value="OEP"/>
    <property type="match status" value="2"/>
</dbReference>
<dbReference type="PANTHER" id="PTHR30203">
    <property type="entry name" value="OUTER MEMBRANE CATION EFFLUX PROTEIN"/>
    <property type="match status" value="1"/>
</dbReference>
<proteinExistence type="inferred from homology"/>
<dbReference type="Gene3D" id="1.20.1600.10">
    <property type="entry name" value="Outer membrane efflux proteins (OEP)"/>
    <property type="match status" value="1"/>
</dbReference>
<comment type="caution">
    <text evidence="10">The sequence shown here is derived from an EMBL/GenBank/DDBJ whole genome shotgun (WGS) entry which is preliminary data.</text>
</comment>
<dbReference type="InterPro" id="IPR003423">
    <property type="entry name" value="OMP_efflux"/>
</dbReference>
<protein>
    <submittedName>
        <fullName evidence="10">Efflux transporter outer membrane subunit</fullName>
    </submittedName>
</protein>
<evidence type="ECO:0000313" key="11">
    <source>
        <dbReference type="Proteomes" id="UP001331561"/>
    </source>
</evidence>
<dbReference type="PANTHER" id="PTHR30203:SF20">
    <property type="entry name" value="MULTIDRUG RESISTANCE OUTER MEMBRANE PROTEIN MDTP-RELATED"/>
    <property type="match status" value="1"/>
</dbReference>
<evidence type="ECO:0000256" key="1">
    <source>
        <dbReference type="ARBA" id="ARBA00004370"/>
    </source>
</evidence>